<feature type="transmembrane region" description="Helical" evidence="6">
    <location>
        <begin position="547"/>
        <end position="571"/>
    </location>
</feature>
<evidence type="ECO:0000313" key="9">
    <source>
        <dbReference type="Proteomes" id="UP000297982"/>
    </source>
</evidence>
<evidence type="ECO:0000256" key="1">
    <source>
        <dbReference type="ARBA" id="ARBA00004141"/>
    </source>
</evidence>
<feature type="transmembrane region" description="Helical" evidence="6">
    <location>
        <begin position="505"/>
        <end position="527"/>
    </location>
</feature>
<dbReference type="STRING" id="192814.GCA_900166575_00879"/>
<feature type="chain" id="PRO_5021466687" evidence="7">
    <location>
        <begin position="30"/>
        <end position="586"/>
    </location>
</feature>
<feature type="transmembrane region" description="Helical" evidence="6">
    <location>
        <begin position="441"/>
        <end position="462"/>
    </location>
</feature>
<dbReference type="EMBL" id="SRJC01000001">
    <property type="protein sequence ID" value="TGB03956.1"/>
    <property type="molecule type" value="Genomic_DNA"/>
</dbReference>
<dbReference type="InterPro" id="IPR004923">
    <property type="entry name" value="FTR1/Fip1/EfeU"/>
</dbReference>
<comment type="caution">
    <text evidence="8">The sequence shown here is derived from an EMBL/GenBank/DDBJ whole genome shotgun (WGS) entry which is preliminary data.</text>
</comment>
<evidence type="ECO:0000256" key="4">
    <source>
        <dbReference type="ARBA" id="ARBA00022989"/>
    </source>
</evidence>
<feature type="transmembrane region" description="Helical" evidence="6">
    <location>
        <begin position="327"/>
        <end position="349"/>
    </location>
</feature>
<evidence type="ECO:0000256" key="2">
    <source>
        <dbReference type="ARBA" id="ARBA00008333"/>
    </source>
</evidence>
<comment type="similarity">
    <text evidence="2">Belongs to the oxidase-dependent Fe transporter (OFeT) (TC 9.A.10.1) family.</text>
</comment>
<evidence type="ECO:0000313" key="8">
    <source>
        <dbReference type="EMBL" id="TGB03956.1"/>
    </source>
</evidence>
<keyword evidence="5 6" id="KW-0472">Membrane</keyword>
<feature type="transmembrane region" description="Helical" evidence="6">
    <location>
        <begin position="397"/>
        <end position="414"/>
    </location>
</feature>
<comment type="subcellular location">
    <subcellularLocation>
        <location evidence="1">Membrane</location>
        <topology evidence="1">Multi-pass membrane protein</topology>
    </subcellularLocation>
</comment>
<keyword evidence="9" id="KW-1185">Reference proteome</keyword>
<keyword evidence="4 6" id="KW-1133">Transmembrane helix</keyword>
<proteinExistence type="inferred from homology"/>
<dbReference type="Proteomes" id="UP000297982">
    <property type="component" value="Unassembled WGS sequence"/>
</dbReference>
<evidence type="ECO:0000256" key="6">
    <source>
        <dbReference type="SAM" id="Phobius"/>
    </source>
</evidence>
<dbReference type="AlphaFoldDB" id="A0A4Z0H3V9"/>
<accession>A0A4Z0H3V9</accession>
<dbReference type="GO" id="GO:0033573">
    <property type="term" value="C:high-affinity iron permease complex"/>
    <property type="evidence" value="ECO:0007669"/>
    <property type="project" value="InterPro"/>
</dbReference>
<dbReference type="PANTHER" id="PTHR31632:SF2">
    <property type="entry name" value="PLASMA MEMBRANE IRON PERMEASE"/>
    <property type="match status" value="1"/>
</dbReference>
<evidence type="ECO:0000256" key="3">
    <source>
        <dbReference type="ARBA" id="ARBA00022692"/>
    </source>
</evidence>
<dbReference type="GO" id="GO:0015093">
    <property type="term" value="F:ferrous iron transmembrane transporter activity"/>
    <property type="evidence" value="ECO:0007669"/>
    <property type="project" value="TreeGrafter"/>
</dbReference>
<evidence type="ECO:0000256" key="7">
    <source>
        <dbReference type="SAM" id="SignalP"/>
    </source>
</evidence>
<feature type="transmembrane region" description="Helical" evidence="6">
    <location>
        <begin position="361"/>
        <end position="385"/>
    </location>
</feature>
<protein>
    <submittedName>
        <fullName evidence="8">Iron permease</fullName>
    </submittedName>
</protein>
<keyword evidence="3 6" id="KW-0812">Transmembrane</keyword>
<organism evidence="8 9">
    <name type="scientific">Halobacillus salinus</name>
    <dbReference type="NCBI Taxonomy" id="192814"/>
    <lineage>
        <taxon>Bacteria</taxon>
        <taxon>Bacillati</taxon>
        <taxon>Bacillota</taxon>
        <taxon>Bacilli</taxon>
        <taxon>Bacillales</taxon>
        <taxon>Bacillaceae</taxon>
        <taxon>Halobacillus</taxon>
    </lineage>
</organism>
<dbReference type="Pfam" id="PF03239">
    <property type="entry name" value="FTR1"/>
    <property type="match status" value="1"/>
</dbReference>
<reference evidence="8 9" key="1">
    <citation type="journal article" date="2003" name="Int. J. Syst. Evol. Microbiol.">
        <title>Halobacillus salinus sp. nov., isolated from a salt lake on the coast of the East Sea in Korea.</title>
        <authorList>
            <person name="Yoon J.H."/>
            <person name="Kang K.H."/>
            <person name="Park Y.H."/>
        </authorList>
    </citation>
    <scope>NUCLEOTIDE SEQUENCE [LARGE SCALE GENOMIC DNA]</scope>
    <source>
        <strain evidence="8 9">HSL-3</strain>
    </source>
</reference>
<evidence type="ECO:0000256" key="5">
    <source>
        <dbReference type="ARBA" id="ARBA00023136"/>
    </source>
</evidence>
<keyword evidence="7" id="KW-0732">Signal</keyword>
<gene>
    <name evidence="8" type="ORF">E4663_02820</name>
</gene>
<dbReference type="RefSeq" id="WP_135326619.1">
    <property type="nucleotide sequence ID" value="NZ_SRJC01000001.1"/>
</dbReference>
<name>A0A4Z0H3V9_9BACI</name>
<feature type="transmembrane region" description="Helical" evidence="6">
    <location>
        <begin position="474"/>
        <end position="493"/>
    </location>
</feature>
<dbReference type="PANTHER" id="PTHR31632">
    <property type="entry name" value="IRON TRANSPORTER FTH1"/>
    <property type="match status" value="1"/>
</dbReference>
<sequence>MSNQKLRKKTLILLTFLTIWSAFTFTVHAADGKDRLLPTVGDALVEVRAEDYLALQESLLTYQKLWEQQEAKDPNITEELTTSLELLEDEEIKQDALYEQIVQLASATDDYVSGESSSPDAVDHESIKQLADDLDPIIQAIKTKEIDKARILNDSFVASWTAIEKPIRETNLQAYGEIETKMSMVRVSLNKDPLQPEQAVKAVKVLQETLKGYAEGKTEGNNEENSNVSLAGLIQNLERAEEAAKNDDFTSASEEMETFIQLWPMVEGQVLTKSQQVYNQTEQQMTEILTMTSSSNPDPQVVAKAVQEMRYDLEPFAEQSSYSAIDAFFILFREGLEAILVIATLLAYLRRTNNEAQRVWVWSGLSAGLLLSGGMAVLLTILFAGVQSGTSREMIEGITGLVAVVMMLTVGAWLHKQSNILAWNQFVNKQLQKVMNRGARWMLALVTFIAIFREGAETIIFYLGMAPSIELSQLLWGMGSALLVLIVIGFLLVKLSVRIPIRPFFLVASAFIYFIAFKFTGVSIHALQITDVLPVHPIQGLPVIDFFGFYPTWETAVPQIGLLAFIGYQYLQKEKKTREMKSKQAS</sequence>
<feature type="signal peptide" evidence="7">
    <location>
        <begin position="1"/>
        <end position="29"/>
    </location>
</feature>